<evidence type="ECO:0000313" key="3">
    <source>
        <dbReference type="Proteomes" id="UP000266723"/>
    </source>
</evidence>
<proteinExistence type="predicted"/>
<sequence>MHIRQNISEKLNNLEVSSVPQPLTTTKKNNGHSRSRRSFLKKSTVMEMLFGEFGTFGDGLETRMVILVQKTRSQLSQRPTAAAKPNRWENAHAPAPYVLVAAAK</sequence>
<dbReference type="EMBL" id="QGKV02001507">
    <property type="protein sequence ID" value="KAF3533419.1"/>
    <property type="molecule type" value="Genomic_DNA"/>
</dbReference>
<dbReference type="Proteomes" id="UP000266723">
    <property type="component" value="Unassembled WGS sequence"/>
</dbReference>
<organism evidence="2 3">
    <name type="scientific">Brassica cretica</name>
    <name type="common">Mustard</name>
    <dbReference type="NCBI Taxonomy" id="69181"/>
    <lineage>
        <taxon>Eukaryota</taxon>
        <taxon>Viridiplantae</taxon>
        <taxon>Streptophyta</taxon>
        <taxon>Embryophyta</taxon>
        <taxon>Tracheophyta</taxon>
        <taxon>Spermatophyta</taxon>
        <taxon>Magnoliopsida</taxon>
        <taxon>eudicotyledons</taxon>
        <taxon>Gunneridae</taxon>
        <taxon>Pentapetalae</taxon>
        <taxon>rosids</taxon>
        <taxon>malvids</taxon>
        <taxon>Brassicales</taxon>
        <taxon>Brassicaceae</taxon>
        <taxon>Brassiceae</taxon>
        <taxon>Brassica</taxon>
    </lineage>
</organism>
<reference evidence="2 3" key="1">
    <citation type="journal article" date="2020" name="BMC Genomics">
        <title>Intraspecific diversification of the crop wild relative Brassica cretica Lam. using demographic model selection.</title>
        <authorList>
            <person name="Kioukis A."/>
            <person name="Michalopoulou V.A."/>
            <person name="Briers L."/>
            <person name="Pirintsos S."/>
            <person name="Studholme D.J."/>
            <person name="Pavlidis P."/>
            <person name="Sarris P.F."/>
        </authorList>
    </citation>
    <scope>NUCLEOTIDE SEQUENCE [LARGE SCALE GENOMIC DNA]</scope>
    <source>
        <strain evidence="3">cv. PFS-1207/04</strain>
    </source>
</reference>
<evidence type="ECO:0000256" key="1">
    <source>
        <dbReference type="SAM" id="MobiDB-lite"/>
    </source>
</evidence>
<name>A0ABQ7BMH2_BRACR</name>
<evidence type="ECO:0000313" key="2">
    <source>
        <dbReference type="EMBL" id="KAF3533419.1"/>
    </source>
</evidence>
<accession>A0ABQ7BMH2</accession>
<keyword evidence="3" id="KW-1185">Reference proteome</keyword>
<feature type="compositionally biased region" description="Basic residues" evidence="1">
    <location>
        <begin position="29"/>
        <end position="38"/>
    </location>
</feature>
<comment type="caution">
    <text evidence="2">The sequence shown here is derived from an EMBL/GenBank/DDBJ whole genome shotgun (WGS) entry which is preliminary data.</text>
</comment>
<protein>
    <submittedName>
        <fullName evidence="2">Uncharacterized protein</fullName>
    </submittedName>
</protein>
<feature type="region of interest" description="Disordered" evidence="1">
    <location>
        <begin position="1"/>
        <end position="38"/>
    </location>
</feature>
<feature type="compositionally biased region" description="Polar residues" evidence="1">
    <location>
        <begin position="1"/>
        <end position="28"/>
    </location>
</feature>
<gene>
    <name evidence="2" type="ORF">DY000_02042382</name>
</gene>